<comment type="caution">
    <text evidence="1">The sequence shown here is derived from an EMBL/GenBank/DDBJ whole genome shotgun (WGS) entry which is preliminary data.</text>
</comment>
<dbReference type="RefSeq" id="WP_369897022.1">
    <property type="nucleotide sequence ID" value="NZ_JBGFFX010000024.1"/>
</dbReference>
<proteinExistence type="predicted"/>
<reference evidence="1 2" key="1">
    <citation type="submission" date="2024-07" db="EMBL/GenBank/DDBJ databases">
        <authorList>
            <person name="Hebao G."/>
        </authorList>
    </citation>
    <scope>NUCLEOTIDE SEQUENCE [LARGE SCALE GENOMIC DNA]</scope>
    <source>
        <strain evidence="1 2">ACCC 02193</strain>
    </source>
</reference>
<name>A0ABV4EEN3_9GAMM</name>
<gene>
    <name evidence="1" type="ORF">AB6T85_23590</name>
</gene>
<sequence>MKKYSPSRLRKLMNRIEELPSKAKNGTAENEGQSLATAIRIKSLYAAFKGTNIDFVWLSDALQWAWEAPGQSLPVRYWDLPWATLLQVLRDENAAEATLSAAYALAEAPNDTPCLADMLIAIAENCVAAERGALAVIKARDIASRRIQAHLDVTTAKLQIEGSVA</sequence>
<keyword evidence="2" id="KW-1185">Reference proteome</keyword>
<protein>
    <submittedName>
        <fullName evidence="1">Uncharacterized protein</fullName>
    </submittedName>
</protein>
<evidence type="ECO:0000313" key="1">
    <source>
        <dbReference type="EMBL" id="MEY8773391.1"/>
    </source>
</evidence>
<evidence type="ECO:0000313" key="2">
    <source>
        <dbReference type="Proteomes" id="UP001565243"/>
    </source>
</evidence>
<accession>A0ABV4EEN3</accession>
<dbReference type="EMBL" id="JBGFFX010000024">
    <property type="protein sequence ID" value="MEY8773391.1"/>
    <property type="molecule type" value="Genomic_DNA"/>
</dbReference>
<dbReference type="Proteomes" id="UP001565243">
    <property type="component" value="Unassembled WGS sequence"/>
</dbReference>
<organism evidence="1 2">
    <name type="scientific">Erwinia aeris</name>
    <dbReference type="NCBI Taxonomy" id="3239803"/>
    <lineage>
        <taxon>Bacteria</taxon>
        <taxon>Pseudomonadati</taxon>
        <taxon>Pseudomonadota</taxon>
        <taxon>Gammaproteobacteria</taxon>
        <taxon>Enterobacterales</taxon>
        <taxon>Erwiniaceae</taxon>
        <taxon>Erwinia</taxon>
    </lineage>
</organism>